<protein>
    <recommendedName>
        <fullName evidence="3">Sulfurtransferase TusC</fullName>
    </recommendedName>
</protein>
<evidence type="ECO:0008006" key="3">
    <source>
        <dbReference type="Google" id="ProtNLM"/>
    </source>
</evidence>
<organism evidence="1 2">
    <name type="scientific">Acinetobacter populi</name>
    <dbReference type="NCBI Taxonomy" id="1582270"/>
    <lineage>
        <taxon>Bacteria</taxon>
        <taxon>Pseudomonadati</taxon>
        <taxon>Pseudomonadota</taxon>
        <taxon>Gammaproteobacteria</taxon>
        <taxon>Moraxellales</taxon>
        <taxon>Moraxellaceae</taxon>
        <taxon>Acinetobacter</taxon>
    </lineage>
</organism>
<dbReference type="Gene3D" id="3.40.1260.10">
    <property type="entry name" value="DsrEFH-like"/>
    <property type="match status" value="1"/>
</dbReference>
<keyword evidence="2" id="KW-1185">Reference proteome</keyword>
<gene>
    <name evidence="1" type="ORF">CAP51_07330</name>
</gene>
<dbReference type="EMBL" id="NEXX01000002">
    <property type="protein sequence ID" value="OUY07881.1"/>
    <property type="molecule type" value="Genomic_DNA"/>
</dbReference>
<dbReference type="InterPro" id="IPR027396">
    <property type="entry name" value="DsrEFH-like"/>
</dbReference>
<dbReference type="OrthoDB" id="6705704at2"/>
<name>A0A1Z9Z076_9GAMM</name>
<accession>A0A1Z9Z076</accession>
<evidence type="ECO:0000313" key="1">
    <source>
        <dbReference type="EMBL" id="OUY07881.1"/>
    </source>
</evidence>
<comment type="caution">
    <text evidence="1">The sequence shown here is derived from an EMBL/GenBank/DDBJ whole genome shotgun (WGS) entry which is preliminary data.</text>
</comment>
<dbReference type="Proteomes" id="UP000196536">
    <property type="component" value="Unassembled WGS sequence"/>
</dbReference>
<dbReference type="AlphaFoldDB" id="A0A1Z9Z076"/>
<proteinExistence type="predicted"/>
<dbReference type="SUPFAM" id="SSF75169">
    <property type="entry name" value="DsrEFH-like"/>
    <property type="match status" value="1"/>
</dbReference>
<sequence>MKNVLIILTQSDQSQLNVNESIAALMLFASFNIPISILFKDAALSLLLTPHYIDESLKHFLKPASKMVDSFEFYDIENLYILDQDTKHPLVQASHHHVQPVQLDATFIHQFDHVITW</sequence>
<dbReference type="RefSeq" id="WP_087620427.1">
    <property type="nucleotide sequence ID" value="NZ_NEXX01000002.1"/>
</dbReference>
<reference evidence="1 2" key="1">
    <citation type="submission" date="2017-05" db="EMBL/GenBank/DDBJ databases">
        <title>Acinetobacter populi ANC 5415 (= PBJ7), whole genome shotgun sequencing project.</title>
        <authorList>
            <person name="Nemec A."/>
            <person name="Radolfova-Krizova L."/>
        </authorList>
    </citation>
    <scope>NUCLEOTIDE SEQUENCE [LARGE SCALE GENOMIC DNA]</scope>
    <source>
        <strain evidence="1 2">PBJ7</strain>
    </source>
</reference>
<evidence type="ECO:0000313" key="2">
    <source>
        <dbReference type="Proteomes" id="UP000196536"/>
    </source>
</evidence>